<dbReference type="SMART" id="SM00935">
    <property type="entry name" value="OmpH"/>
    <property type="match status" value="1"/>
</dbReference>
<dbReference type="Gene3D" id="3.30.910.20">
    <property type="entry name" value="Skp domain"/>
    <property type="match status" value="1"/>
</dbReference>
<dbReference type="InterPro" id="IPR005632">
    <property type="entry name" value="Chaperone_Skp"/>
</dbReference>
<dbReference type="EMBL" id="CAXJIO010000001">
    <property type="protein sequence ID" value="CAL2101046.1"/>
    <property type="molecule type" value="Genomic_DNA"/>
</dbReference>
<accession>A0ABM9P652</accession>
<dbReference type="SUPFAM" id="SSF111384">
    <property type="entry name" value="OmpH-like"/>
    <property type="match status" value="1"/>
</dbReference>
<organism evidence="4 5">
    <name type="scientific">Tenacibaculum polynesiense</name>
    <dbReference type="NCBI Taxonomy" id="3137857"/>
    <lineage>
        <taxon>Bacteria</taxon>
        <taxon>Pseudomonadati</taxon>
        <taxon>Bacteroidota</taxon>
        <taxon>Flavobacteriia</taxon>
        <taxon>Flavobacteriales</taxon>
        <taxon>Flavobacteriaceae</taxon>
        <taxon>Tenacibaculum</taxon>
    </lineage>
</organism>
<dbReference type="Pfam" id="PF03938">
    <property type="entry name" value="OmpH"/>
    <property type="match status" value="1"/>
</dbReference>
<protein>
    <submittedName>
        <fullName evidence="4">Outer membrane protein</fullName>
    </submittedName>
</protein>
<feature type="signal peptide" evidence="3">
    <location>
        <begin position="1"/>
        <end position="19"/>
    </location>
</feature>
<dbReference type="InterPro" id="IPR024930">
    <property type="entry name" value="Skp_dom_sf"/>
</dbReference>
<reference evidence="4 5" key="1">
    <citation type="submission" date="2024-05" db="EMBL/GenBank/DDBJ databases">
        <authorList>
            <person name="Duchaud E."/>
        </authorList>
    </citation>
    <scope>NUCLEOTIDE SEQUENCE [LARGE SCALE GENOMIC DNA]</scope>
    <source>
        <strain evidence="4">Ena-SAMPLE-TAB-13-05-2024-13:56:06:370-140308</strain>
    </source>
</reference>
<sequence length="167" mass="19119">MRSKIILLVALLISTLSFSQTKVGTVNSDLIIGKMPQTKNVLKRIESAGKKLDSSYNIKAKEYQTKIDAFKADEKTMSDADKKNRIQELQVLDQEMQKFRVNGTKMMQLQRDEYMRPLYKKLSETIAEVAKANGYTQILTTNGNQFGYIDERFDITQLVLDKLGIKE</sequence>
<comment type="caution">
    <text evidence="4">The sequence shown here is derived from an EMBL/GenBank/DDBJ whole genome shotgun (WGS) entry which is preliminary data.</text>
</comment>
<dbReference type="Proteomes" id="UP001497527">
    <property type="component" value="Unassembled WGS sequence"/>
</dbReference>
<proteinExistence type="inferred from homology"/>
<comment type="similarity">
    <text evidence="1">Belongs to the Skp family.</text>
</comment>
<dbReference type="RefSeq" id="WP_348718999.1">
    <property type="nucleotide sequence ID" value="NZ_CAXJIO010000001.1"/>
</dbReference>
<name>A0ABM9P652_9FLAO</name>
<evidence type="ECO:0000256" key="1">
    <source>
        <dbReference type="ARBA" id="ARBA00009091"/>
    </source>
</evidence>
<gene>
    <name evidence="4" type="ORF">T190423A01A_100034</name>
</gene>
<dbReference type="PANTHER" id="PTHR35089">
    <property type="entry name" value="CHAPERONE PROTEIN SKP"/>
    <property type="match status" value="1"/>
</dbReference>
<keyword evidence="5" id="KW-1185">Reference proteome</keyword>
<evidence type="ECO:0000256" key="2">
    <source>
        <dbReference type="ARBA" id="ARBA00022729"/>
    </source>
</evidence>
<feature type="chain" id="PRO_5047159170" evidence="3">
    <location>
        <begin position="20"/>
        <end position="167"/>
    </location>
</feature>
<evidence type="ECO:0000313" key="5">
    <source>
        <dbReference type="Proteomes" id="UP001497527"/>
    </source>
</evidence>
<evidence type="ECO:0000256" key="3">
    <source>
        <dbReference type="SAM" id="SignalP"/>
    </source>
</evidence>
<keyword evidence="2 3" id="KW-0732">Signal</keyword>
<evidence type="ECO:0000313" key="4">
    <source>
        <dbReference type="EMBL" id="CAL2101046.1"/>
    </source>
</evidence>
<dbReference type="PANTHER" id="PTHR35089:SF1">
    <property type="entry name" value="CHAPERONE PROTEIN SKP"/>
    <property type="match status" value="1"/>
</dbReference>